<dbReference type="EMBL" id="JAQQWP010000007">
    <property type="protein sequence ID" value="KAK8109622.1"/>
    <property type="molecule type" value="Genomic_DNA"/>
</dbReference>
<gene>
    <name evidence="2" type="ORF">PG999_007759</name>
</gene>
<evidence type="ECO:0000313" key="3">
    <source>
        <dbReference type="Proteomes" id="UP001392437"/>
    </source>
</evidence>
<protein>
    <submittedName>
        <fullName evidence="2">Uncharacterized protein</fullName>
    </submittedName>
</protein>
<keyword evidence="3" id="KW-1185">Reference proteome</keyword>
<dbReference type="Proteomes" id="UP001392437">
    <property type="component" value="Unassembled WGS sequence"/>
</dbReference>
<accession>A0AAW0QN23</accession>
<sequence>MHATDYRVSVFKDDLPLRRYDGHALWSRLTDPPLRLFNASNARILHLNYEEDERERKGSMERRKPTRTYASGIDENGVVSGSQPRPKSWYVTDSQYDKT</sequence>
<comment type="caution">
    <text evidence="2">The sequence shown here is derived from an EMBL/GenBank/DDBJ whole genome shotgun (WGS) entry which is preliminary data.</text>
</comment>
<name>A0AAW0QN23_9PEZI</name>
<evidence type="ECO:0000313" key="2">
    <source>
        <dbReference type="EMBL" id="KAK8109622.1"/>
    </source>
</evidence>
<dbReference type="AlphaFoldDB" id="A0AAW0QN23"/>
<evidence type="ECO:0000256" key="1">
    <source>
        <dbReference type="SAM" id="MobiDB-lite"/>
    </source>
</evidence>
<feature type="compositionally biased region" description="Basic and acidic residues" evidence="1">
    <location>
        <begin position="54"/>
        <end position="63"/>
    </location>
</feature>
<organism evidence="2 3">
    <name type="scientific">Apiospora kogelbergensis</name>
    <dbReference type="NCBI Taxonomy" id="1337665"/>
    <lineage>
        <taxon>Eukaryota</taxon>
        <taxon>Fungi</taxon>
        <taxon>Dikarya</taxon>
        <taxon>Ascomycota</taxon>
        <taxon>Pezizomycotina</taxon>
        <taxon>Sordariomycetes</taxon>
        <taxon>Xylariomycetidae</taxon>
        <taxon>Amphisphaeriales</taxon>
        <taxon>Apiosporaceae</taxon>
        <taxon>Apiospora</taxon>
    </lineage>
</organism>
<feature type="region of interest" description="Disordered" evidence="1">
    <location>
        <begin position="52"/>
        <end position="99"/>
    </location>
</feature>
<reference evidence="2 3" key="1">
    <citation type="submission" date="2023-01" db="EMBL/GenBank/DDBJ databases">
        <title>Analysis of 21 Apiospora genomes using comparative genomics revels a genus with tremendous synthesis potential of carbohydrate active enzymes and secondary metabolites.</title>
        <authorList>
            <person name="Sorensen T."/>
        </authorList>
    </citation>
    <scope>NUCLEOTIDE SEQUENCE [LARGE SCALE GENOMIC DNA]</scope>
    <source>
        <strain evidence="2 3">CBS 117206</strain>
    </source>
</reference>
<proteinExistence type="predicted"/>